<feature type="compositionally biased region" description="Basic residues" evidence="1">
    <location>
        <begin position="32"/>
        <end position="42"/>
    </location>
</feature>
<dbReference type="AlphaFoldDB" id="A0AAU9IYV2"/>
<accession>A0AAU9IYV2</accession>
<gene>
    <name evidence="2" type="ORF">BSTOLATCC_MIC25301</name>
</gene>
<reference evidence="2" key="1">
    <citation type="submission" date="2021-09" db="EMBL/GenBank/DDBJ databases">
        <authorList>
            <consortium name="AG Swart"/>
            <person name="Singh M."/>
            <person name="Singh A."/>
            <person name="Seah K."/>
            <person name="Emmerich C."/>
        </authorList>
    </citation>
    <scope>NUCLEOTIDE SEQUENCE</scope>
    <source>
        <strain evidence="2">ATCC30299</strain>
    </source>
</reference>
<name>A0AAU9IYV2_9CILI</name>
<sequence>MGLNCTCLRDQSTEENQIRLNTSGHADPIEPKKHRKHKKKKRDIQINLDDAIKLQGVLRGYIERRKAKEIYHTTKSGNLKRNQKSNNTVVRSSGSNGTNAKRATTF</sequence>
<feature type="compositionally biased region" description="Polar residues" evidence="1">
    <location>
        <begin position="73"/>
        <end position="106"/>
    </location>
</feature>
<feature type="region of interest" description="Disordered" evidence="1">
    <location>
        <begin position="14"/>
        <end position="43"/>
    </location>
</feature>
<protein>
    <submittedName>
        <fullName evidence="2">Uncharacterized protein</fullName>
    </submittedName>
</protein>
<dbReference type="PROSITE" id="PS50096">
    <property type="entry name" value="IQ"/>
    <property type="match status" value="1"/>
</dbReference>
<proteinExistence type="predicted"/>
<dbReference type="EMBL" id="CAJZBQ010000024">
    <property type="protein sequence ID" value="CAG9320063.1"/>
    <property type="molecule type" value="Genomic_DNA"/>
</dbReference>
<evidence type="ECO:0000256" key="1">
    <source>
        <dbReference type="SAM" id="MobiDB-lite"/>
    </source>
</evidence>
<feature type="compositionally biased region" description="Polar residues" evidence="1">
    <location>
        <begin position="14"/>
        <end position="24"/>
    </location>
</feature>
<comment type="caution">
    <text evidence="2">The sequence shown here is derived from an EMBL/GenBank/DDBJ whole genome shotgun (WGS) entry which is preliminary data.</text>
</comment>
<dbReference type="Proteomes" id="UP001162131">
    <property type="component" value="Unassembled WGS sequence"/>
</dbReference>
<evidence type="ECO:0000313" key="3">
    <source>
        <dbReference type="Proteomes" id="UP001162131"/>
    </source>
</evidence>
<evidence type="ECO:0000313" key="2">
    <source>
        <dbReference type="EMBL" id="CAG9320063.1"/>
    </source>
</evidence>
<keyword evidence="3" id="KW-1185">Reference proteome</keyword>
<feature type="region of interest" description="Disordered" evidence="1">
    <location>
        <begin position="71"/>
        <end position="106"/>
    </location>
</feature>
<organism evidence="2 3">
    <name type="scientific">Blepharisma stoltei</name>
    <dbReference type="NCBI Taxonomy" id="1481888"/>
    <lineage>
        <taxon>Eukaryota</taxon>
        <taxon>Sar</taxon>
        <taxon>Alveolata</taxon>
        <taxon>Ciliophora</taxon>
        <taxon>Postciliodesmatophora</taxon>
        <taxon>Heterotrichea</taxon>
        <taxon>Heterotrichida</taxon>
        <taxon>Blepharismidae</taxon>
        <taxon>Blepharisma</taxon>
    </lineage>
</organism>